<keyword evidence="2" id="KW-0378">Hydrolase</keyword>
<dbReference type="EC" id="3.1.4.46" evidence="2"/>
<dbReference type="AlphaFoldDB" id="A0A2Z4AHK5"/>
<dbReference type="Proteomes" id="UP000247465">
    <property type="component" value="Chromosome"/>
</dbReference>
<proteinExistence type="predicted"/>
<accession>A0A2Z4AHK5</accession>
<dbReference type="EMBL" id="CP029803">
    <property type="protein sequence ID" value="AWT59507.1"/>
    <property type="molecule type" value="Genomic_DNA"/>
</dbReference>
<dbReference type="PROSITE" id="PS51704">
    <property type="entry name" value="GP_PDE"/>
    <property type="match status" value="1"/>
</dbReference>
<feature type="domain" description="GP-PDE" evidence="1">
    <location>
        <begin position="17"/>
        <end position="244"/>
    </location>
</feature>
<dbReference type="InterPro" id="IPR030395">
    <property type="entry name" value="GP_PDE_dom"/>
</dbReference>
<evidence type="ECO:0000313" key="3">
    <source>
        <dbReference type="Proteomes" id="UP000247465"/>
    </source>
</evidence>
<dbReference type="Gene3D" id="3.20.20.190">
    <property type="entry name" value="Phosphatidylinositol (PI) phosphodiesterase"/>
    <property type="match status" value="1"/>
</dbReference>
<dbReference type="InterPro" id="IPR017946">
    <property type="entry name" value="PLC-like_Pdiesterase_TIM-brl"/>
</dbReference>
<dbReference type="Pfam" id="PF03009">
    <property type="entry name" value="GDPD"/>
    <property type="match status" value="1"/>
</dbReference>
<evidence type="ECO:0000259" key="1">
    <source>
        <dbReference type="PROSITE" id="PS51704"/>
    </source>
</evidence>
<dbReference type="PANTHER" id="PTHR46211:SF14">
    <property type="entry name" value="GLYCEROPHOSPHODIESTER PHOSPHODIESTERASE"/>
    <property type="match status" value="1"/>
</dbReference>
<organism evidence="2 3">
    <name type="scientific">Candidatus Moanibacter tarae</name>
    <dbReference type="NCBI Taxonomy" id="2200854"/>
    <lineage>
        <taxon>Bacteria</taxon>
        <taxon>Pseudomonadati</taxon>
        <taxon>Verrucomicrobiota</taxon>
        <taxon>Opitutia</taxon>
        <taxon>Puniceicoccales</taxon>
        <taxon>Puniceicoccales incertae sedis</taxon>
        <taxon>Candidatus Moanibacter</taxon>
    </lineage>
</organism>
<dbReference type="CDD" id="cd08566">
    <property type="entry name" value="GDPD_AtGDE_like"/>
    <property type="match status" value="1"/>
</dbReference>
<reference evidence="2 3" key="1">
    <citation type="submission" date="2018-06" db="EMBL/GenBank/DDBJ databases">
        <title>Draft Genome Sequence of a Novel Marine Bacterium Related to the Verrucomicrobia.</title>
        <authorList>
            <person name="Vosseberg J."/>
            <person name="Martijn J."/>
            <person name="Ettema T.J.G."/>
        </authorList>
    </citation>
    <scope>NUCLEOTIDE SEQUENCE [LARGE SCALE GENOMIC DNA]</scope>
    <source>
        <strain evidence="2">TARA_B100001123</strain>
    </source>
</reference>
<dbReference type="GO" id="GO:0008889">
    <property type="term" value="F:glycerophosphodiester phosphodiesterase activity"/>
    <property type="evidence" value="ECO:0007669"/>
    <property type="project" value="UniProtKB-EC"/>
</dbReference>
<dbReference type="SUPFAM" id="SSF51695">
    <property type="entry name" value="PLC-like phosphodiesterases"/>
    <property type="match status" value="1"/>
</dbReference>
<protein>
    <submittedName>
        <fullName evidence="2">Glycerophosphodiester phosphodiesterase</fullName>
        <ecNumber evidence="2">3.1.4.46</ecNumber>
    </submittedName>
</protein>
<dbReference type="PANTHER" id="PTHR46211">
    <property type="entry name" value="GLYCEROPHOSPHORYL DIESTER PHOSPHODIESTERASE"/>
    <property type="match status" value="1"/>
</dbReference>
<sequence>MTLNNSRSSLNRPESFITIAHRGGLVPEYPENTLMAFRKTIETRAEVIEIDLRSTKDAEIVVLHDSTLNRTTSGSGPITGKTLAEVKDLDAGGGEQVPTLQEVLELIAGTDTQLLLDLKITSHREVCRIVKQIENQRLTLNVILATRSIDELETIKNLNPNLRTLGFIPNQKSIKIFAEKGIDIIRLFPDWIHKDSTLIDSTHTLGRPVWAMSLTETKEALEKLLRYGVNGVFTDYPKMVSGLRQELRQGSQNTLV</sequence>
<dbReference type="KEGG" id="mtar:DF168_00697"/>
<dbReference type="GO" id="GO:0006629">
    <property type="term" value="P:lipid metabolic process"/>
    <property type="evidence" value="ECO:0007669"/>
    <property type="project" value="InterPro"/>
</dbReference>
<evidence type="ECO:0000313" key="2">
    <source>
        <dbReference type="EMBL" id="AWT59507.1"/>
    </source>
</evidence>
<gene>
    <name evidence="2" type="primary">glpQ</name>
    <name evidence="2" type="ORF">DF168_00697</name>
</gene>
<name>A0A2Z4AHK5_9BACT</name>